<accession>A0ABU5GZL5</accession>
<protein>
    <recommendedName>
        <fullName evidence="3">Lipoprotein</fullName>
    </recommendedName>
</protein>
<keyword evidence="2" id="KW-1185">Reference proteome</keyword>
<dbReference type="RefSeq" id="WP_321545321.1">
    <property type="nucleotide sequence ID" value="NZ_JAXIVS010000003.1"/>
</dbReference>
<evidence type="ECO:0008006" key="3">
    <source>
        <dbReference type="Google" id="ProtNLM"/>
    </source>
</evidence>
<sequence>MPWLLAVLSSGCVTVYQPLVSLQRPVVVDPRVANFEGQRMLVRCIPGDYLQPDDAEQLCRNVRSLFANQGAEVEVEVPRAGRSTRDDQGGKKPDLIIDLKARLVHEENSALLWALSGLTLTLVPAITESTFSQEITIRDSSGFLLASDTLQGRFVRYCGVGLWAVNGTLDLLVRSDEEDLTGDAPKKDFSKDFHGQLSQLAFNARMRSWVMRGFEEPPRAQEAQPSP</sequence>
<gene>
    <name evidence="1" type="ORF">SYV04_09340</name>
</gene>
<reference evidence="1 2" key="1">
    <citation type="submission" date="2023-12" db="EMBL/GenBank/DDBJ databases">
        <title>the genome sequence of Hyalangium sp. s54d21.</title>
        <authorList>
            <person name="Zhang X."/>
        </authorList>
    </citation>
    <scope>NUCLEOTIDE SEQUENCE [LARGE SCALE GENOMIC DNA]</scope>
    <source>
        <strain evidence="2">s54d21</strain>
    </source>
</reference>
<dbReference type="EMBL" id="JAXIVS010000003">
    <property type="protein sequence ID" value="MDY7226590.1"/>
    <property type="molecule type" value="Genomic_DNA"/>
</dbReference>
<dbReference type="Proteomes" id="UP001291309">
    <property type="component" value="Unassembled WGS sequence"/>
</dbReference>
<evidence type="ECO:0000313" key="1">
    <source>
        <dbReference type="EMBL" id="MDY7226590.1"/>
    </source>
</evidence>
<proteinExistence type="predicted"/>
<organism evidence="1 2">
    <name type="scientific">Hyalangium rubrum</name>
    <dbReference type="NCBI Taxonomy" id="3103134"/>
    <lineage>
        <taxon>Bacteria</taxon>
        <taxon>Pseudomonadati</taxon>
        <taxon>Myxococcota</taxon>
        <taxon>Myxococcia</taxon>
        <taxon>Myxococcales</taxon>
        <taxon>Cystobacterineae</taxon>
        <taxon>Archangiaceae</taxon>
        <taxon>Hyalangium</taxon>
    </lineage>
</organism>
<comment type="caution">
    <text evidence="1">The sequence shown here is derived from an EMBL/GenBank/DDBJ whole genome shotgun (WGS) entry which is preliminary data.</text>
</comment>
<name>A0ABU5GZL5_9BACT</name>
<evidence type="ECO:0000313" key="2">
    <source>
        <dbReference type="Proteomes" id="UP001291309"/>
    </source>
</evidence>